<feature type="transmembrane region" description="Helical" evidence="1">
    <location>
        <begin position="34"/>
        <end position="53"/>
    </location>
</feature>
<feature type="transmembrane region" description="Helical" evidence="1">
    <location>
        <begin position="65"/>
        <end position="90"/>
    </location>
</feature>
<keyword evidence="1" id="KW-0472">Membrane</keyword>
<proteinExistence type="predicted"/>
<organism evidence="2 3">
    <name type="scientific">Candidatus Adlerbacteria bacterium GW2011_GWA1_54_10</name>
    <dbReference type="NCBI Taxonomy" id="1618605"/>
    <lineage>
        <taxon>Bacteria</taxon>
        <taxon>Candidatus Adleribacteriota</taxon>
    </lineage>
</organism>
<evidence type="ECO:0000313" key="2">
    <source>
        <dbReference type="EMBL" id="KKW36036.1"/>
    </source>
</evidence>
<dbReference type="EMBL" id="LCRO01000001">
    <property type="protein sequence ID" value="KKW36036.1"/>
    <property type="molecule type" value="Genomic_DNA"/>
</dbReference>
<evidence type="ECO:0000256" key="1">
    <source>
        <dbReference type="SAM" id="Phobius"/>
    </source>
</evidence>
<keyword evidence="1" id="KW-1133">Transmembrane helix</keyword>
<dbReference type="AlphaFoldDB" id="A0A0G1XYG9"/>
<name>A0A0G1XYG9_9BACT</name>
<sequence>MDAVKKWVLVPVAYLVGFLVLLILLAVLGVWLGFLWGLLIVSAATLACGVFLIPKLHPNKERKNLMGGVLTLLVSIWAIVGVANLGAWIMTPSASTSVVQSQEVTPEAKAAAQEQLNRVMSLAKKARLITTYEFSDSAAVVYADTAWYIQTVQFKKDFLAKIGTLKKQITGYQHFEVRDAYSNEKVAEITSFGGSLEVYK</sequence>
<gene>
    <name evidence="2" type="ORF">UY83_C0001G0067</name>
</gene>
<protein>
    <submittedName>
        <fullName evidence="2">Uncharacterized protein</fullName>
    </submittedName>
</protein>
<keyword evidence="1" id="KW-0812">Transmembrane</keyword>
<feature type="transmembrane region" description="Helical" evidence="1">
    <location>
        <begin position="7"/>
        <end position="28"/>
    </location>
</feature>
<comment type="caution">
    <text evidence="2">The sequence shown here is derived from an EMBL/GenBank/DDBJ whole genome shotgun (WGS) entry which is preliminary data.</text>
</comment>
<accession>A0A0G1XYG9</accession>
<evidence type="ECO:0000313" key="3">
    <source>
        <dbReference type="Proteomes" id="UP000034740"/>
    </source>
</evidence>
<reference evidence="2 3" key="1">
    <citation type="journal article" date="2015" name="Nature">
        <title>rRNA introns, odd ribosomes, and small enigmatic genomes across a large radiation of phyla.</title>
        <authorList>
            <person name="Brown C.T."/>
            <person name="Hug L.A."/>
            <person name="Thomas B.C."/>
            <person name="Sharon I."/>
            <person name="Castelle C.J."/>
            <person name="Singh A."/>
            <person name="Wilkins M.J."/>
            <person name="Williams K.H."/>
            <person name="Banfield J.F."/>
        </authorList>
    </citation>
    <scope>NUCLEOTIDE SEQUENCE [LARGE SCALE GENOMIC DNA]</scope>
</reference>
<dbReference type="Proteomes" id="UP000034740">
    <property type="component" value="Unassembled WGS sequence"/>
</dbReference>